<dbReference type="Pfam" id="PF16363">
    <property type="entry name" value="GDP_Man_Dehyd"/>
    <property type="match status" value="1"/>
</dbReference>
<keyword evidence="3" id="KW-1185">Reference proteome</keyword>
<sequence length="298" mass="33886">MEELSKEKVFITGIEGFTGKHLESYLKSLGYDVYGSVLSGPKKEKHFSCDILNVNSLFEVLNNIKPDFIIHLAAISFVASKNQQQIYNVNIFGTLNLLDAVQKLQYKPKKILLASSAAVYGNIEGELNEDMCPQPVNHYGNSKLVMENMAKTYFEKQDIIIMRPFNYTGIGQESNFLVPKIVSHFKENKQIIELGNIDVYREFNNVDFVVNCYTKLMQSNSKSEIVNVCSGHAINIKKIISLMEEIAGYNIKVMINPEFVRKNEIKILKGSNKKLNSIINNSNNSLKFEETLKKMYLS</sequence>
<gene>
    <name evidence="2" type="ORF">SAMN05216261_1437</name>
</gene>
<dbReference type="OrthoDB" id="329806at2"/>
<dbReference type="STRING" id="1178825.SAMN05216261_1437"/>
<dbReference type="eggNOG" id="COG0451">
    <property type="taxonomic scope" value="Bacteria"/>
</dbReference>
<evidence type="ECO:0000259" key="1">
    <source>
        <dbReference type="Pfam" id="PF16363"/>
    </source>
</evidence>
<dbReference type="Gene3D" id="3.90.25.10">
    <property type="entry name" value="UDP-galactose 4-epimerase, domain 1"/>
    <property type="match status" value="1"/>
</dbReference>
<name>A0A1M6D9W2_9FLAO</name>
<dbReference type="InterPro" id="IPR036291">
    <property type="entry name" value="NAD(P)-bd_dom_sf"/>
</dbReference>
<dbReference type="Proteomes" id="UP000184396">
    <property type="component" value="Unassembled WGS sequence"/>
</dbReference>
<dbReference type="PANTHER" id="PTHR43000">
    <property type="entry name" value="DTDP-D-GLUCOSE 4,6-DEHYDRATASE-RELATED"/>
    <property type="match status" value="1"/>
</dbReference>
<evidence type="ECO:0000313" key="2">
    <source>
        <dbReference type="EMBL" id="SHI70006.1"/>
    </source>
</evidence>
<dbReference type="EMBL" id="FQYK01000003">
    <property type="protein sequence ID" value="SHI70006.1"/>
    <property type="molecule type" value="Genomic_DNA"/>
</dbReference>
<evidence type="ECO:0000313" key="3">
    <source>
        <dbReference type="Proteomes" id="UP000184396"/>
    </source>
</evidence>
<organism evidence="2 3">
    <name type="scientific">Algibacter luteus</name>
    <dbReference type="NCBI Taxonomy" id="1178825"/>
    <lineage>
        <taxon>Bacteria</taxon>
        <taxon>Pseudomonadati</taxon>
        <taxon>Bacteroidota</taxon>
        <taxon>Flavobacteriia</taxon>
        <taxon>Flavobacteriales</taxon>
        <taxon>Flavobacteriaceae</taxon>
        <taxon>Algibacter</taxon>
    </lineage>
</organism>
<dbReference type="Gene3D" id="3.40.50.720">
    <property type="entry name" value="NAD(P)-binding Rossmann-like Domain"/>
    <property type="match status" value="1"/>
</dbReference>
<proteinExistence type="predicted"/>
<accession>A0A1M6D9W2</accession>
<protein>
    <submittedName>
        <fullName evidence="2">Nucleoside-diphosphate-sugar epimerase</fullName>
    </submittedName>
</protein>
<dbReference type="SUPFAM" id="SSF51735">
    <property type="entry name" value="NAD(P)-binding Rossmann-fold domains"/>
    <property type="match status" value="1"/>
</dbReference>
<reference evidence="2 3" key="1">
    <citation type="submission" date="2016-11" db="EMBL/GenBank/DDBJ databases">
        <authorList>
            <person name="Jaros S."/>
            <person name="Januszkiewicz K."/>
            <person name="Wedrychowicz H."/>
        </authorList>
    </citation>
    <scope>NUCLEOTIDE SEQUENCE [LARGE SCALE GENOMIC DNA]</scope>
    <source>
        <strain evidence="2 3">CGMCC 1.12213</strain>
    </source>
</reference>
<dbReference type="AlphaFoldDB" id="A0A1M6D9W2"/>
<feature type="domain" description="NAD(P)-binding" evidence="1">
    <location>
        <begin position="10"/>
        <end position="295"/>
    </location>
</feature>
<dbReference type="InterPro" id="IPR016040">
    <property type="entry name" value="NAD(P)-bd_dom"/>
</dbReference>